<keyword evidence="2" id="KW-1185">Reference proteome</keyword>
<comment type="caution">
    <text evidence="1">The sequence shown here is derived from an EMBL/GenBank/DDBJ whole genome shotgun (WGS) entry which is preliminary data.</text>
</comment>
<gene>
    <name evidence="1" type="ORF">F8O03_11715</name>
</gene>
<name>A0A7J5B2Y1_9MICO</name>
<sequence length="131" mass="14460">MSDYRTQITGLLPTADGRIPQWNVPDPLTDGGFVPFDGRTLRGPERHEVLLQAFAADRVPELRQWPDTEEAVETGRRVLGLAAAQLRVKPPESIVEWHFEDAPTGDAVNRLFVDAGLTGIDVRYTPAVVGE</sequence>
<evidence type="ECO:0000313" key="2">
    <source>
        <dbReference type="Proteomes" id="UP000490386"/>
    </source>
</evidence>
<accession>A0A7J5B2Y1</accession>
<dbReference type="RefSeq" id="WP_151423991.1">
    <property type="nucleotide sequence ID" value="NZ_WBJX01000003.1"/>
</dbReference>
<protein>
    <submittedName>
        <fullName evidence="1">Uncharacterized protein</fullName>
    </submittedName>
</protein>
<organism evidence="1 2">
    <name type="scientific">Pseudoclavibacter terrae</name>
    <dbReference type="NCBI Taxonomy" id="1530195"/>
    <lineage>
        <taxon>Bacteria</taxon>
        <taxon>Bacillati</taxon>
        <taxon>Actinomycetota</taxon>
        <taxon>Actinomycetes</taxon>
        <taxon>Micrococcales</taxon>
        <taxon>Microbacteriaceae</taxon>
        <taxon>Pseudoclavibacter</taxon>
    </lineage>
</organism>
<dbReference type="EMBL" id="WBJX01000003">
    <property type="protein sequence ID" value="KAB1637846.1"/>
    <property type="molecule type" value="Genomic_DNA"/>
</dbReference>
<dbReference type="AlphaFoldDB" id="A0A7J5B2Y1"/>
<proteinExistence type="predicted"/>
<dbReference type="Proteomes" id="UP000490386">
    <property type="component" value="Unassembled WGS sequence"/>
</dbReference>
<evidence type="ECO:0000313" key="1">
    <source>
        <dbReference type="EMBL" id="KAB1637846.1"/>
    </source>
</evidence>
<dbReference type="OrthoDB" id="3770451at2"/>
<reference evidence="1 2" key="1">
    <citation type="submission" date="2019-09" db="EMBL/GenBank/DDBJ databases">
        <title>Phylogeny of genus Pseudoclavibacter and closely related genus.</title>
        <authorList>
            <person name="Li Y."/>
        </authorList>
    </citation>
    <scope>NUCLEOTIDE SEQUENCE [LARGE SCALE GENOMIC DNA]</scope>
    <source>
        <strain evidence="1 2">THG-MD12</strain>
    </source>
</reference>